<dbReference type="Proteomes" id="UP000228700">
    <property type="component" value="Unassembled WGS sequence"/>
</dbReference>
<sequence>MKGIISAVVIASVFIGGALILTRNNGASDTAVELEVVNNVNVVDGVQIVEVTARGGYQPRVSVAKAGIPTVIRFNTKGTFDCSLSVRIPSMNISTFLPQTGSTDIDVGSGQAGTLQGSCGMGMYPFSVEFQ</sequence>
<proteinExistence type="predicted"/>
<dbReference type="Pfam" id="PF13473">
    <property type="entry name" value="Cupredoxin_1"/>
    <property type="match status" value="1"/>
</dbReference>
<evidence type="ECO:0000259" key="1">
    <source>
        <dbReference type="Pfam" id="PF13473"/>
    </source>
</evidence>
<evidence type="ECO:0000313" key="3">
    <source>
        <dbReference type="Proteomes" id="UP000228700"/>
    </source>
</evidence>
<gene>
    <name evidence="2" type="ORF">COV01_03290</name>
</gene>
<dbReference type="Gene3D" id="2.60.40.420">
    <property type="entry name" value="Cupredoxins - blue copper proteins"/>
    <property type="match status" value="1"/>
</dbReference>
<name>A0A2M8LBU3_9BACT</name>
<dbReference type="InterPro" id="IPR028096">
    <property type="entry name" value="EfeO_Cupredoxin"/>
</dbReference>
<comment type="caution">
    <text evidence="2">The sequence shown here is derived from an EMBL/GenBank/DDBJ whole genome shotgun (WGS) entry which is preliminary data.</text>
</comment>
<reference evidence="3" key="1">
    <citation type="submission" date="2017-09" db="EMBL/GenBank/DDBJ databases">
        <title>Depth-based differentiation of microbial function through sediment-hosted aquifers and enrichment of novel symbionts in the deep terrestrial subsurface.</title>
        <authorList>
            <person name="Probst A.J."/>
            <person name="Ladd B."/>
            <person name="Jarett J.K."/>
            <person name="Geller-Mcgrath D.E."/>
            <person name="Sieber C.M.K."/>
            <person name="Emerson J.B."/>
            <person name="Anantharaman K."/>
            <person name="Thomas B.C."/>
            <person name="Malmstrom R."/>
            <person name="Stieglmeier M."/>
            <person name="Klingl A."/>
            <person name="Woyke T."/>
            <person name="Ryan C.M."/>
            <person name="Banfield J.F."/>
        </authorList>
    </citation>
    <scope>NUCLEOTIDE SEQUENCE [LARGE SCALE GENOMIC DNA]</scope>
</reference>
<feature type="domain" description="EfeO-type cupredoxin-like" evidence="1">
    <location>
        <begin position="45"/>
        <end position="124"/>
    </location>
</feature>
<dbReference type="AlphaFoldDB" id="A0A2M8LBU3"/>
<dbReference type="EMBL" id="PFEQ01000013">
    <property type="protein sequence ID" value="PJE74097.1"/>
    <property type="molecule type" value="Genomic_DNA"/>
</dbReference>
<accession>A0A2M8LBU3</accession>
<protein>
    <recommendedName>
        <fullName evidence="1">EfeO-type cupredoxin-like domain-containing protein</fullName>
    </recommendedName>
</protein>
<dbReference type="InterPro" id="IPR008972">
    <property type="entry name" value="Cupredoxin"/>
</dbReference>
<evidence type="ECO:0000313" key="2">
    <source>
        <dbReference type="EMBL" id="PJE74097.1"/>
    </source>
</evidence>
<organism evidence="2 3">
    <name type="scientific">Candidatus Taylorbacteria bacterium CG10_big_fil_rev_8_21_14_0_10_41_48</name>
    <dbReference type="NCBI Taxonomy" id="1975024"/>
    <lineage>
        <taxon>Bacteria</taxon>
        <taxon>Candidatus Tayloriibacteriota</taxon>
    </lineage>
</organism>